<dbReference type="EMBL" id="LVLJ01002329">
    <property type="protein sequence ID" value="OAE25510.1"/>
    <property type="molecule type" value="Genomic_DNA"/>
</dbReference>
<reference evidence="1" key="1">
    <citation type="submission" date="2016-03" db="EMBL/GenBank/DDBJ databases">
        <title>Mechanisms controlling the formation of the plant cell surface in tip-growing cells are functionally conserved among land plants.</title>
        <authorList>
            <person name="Honkanen S."/>
            <person name="Jones V.A."/>
            <person name="Morieri G."/>
            <person name="Champion C."/>
            <person name="Hetherington A.J."/>
            <person name="Kelly S."/>
            <person name="Saint-Marcoux D."/>
            <person name="Proust H."/>
            <person name="Prescott H."/>
            <person name="Dolan L."/>
        </authorList>
    </citation>
    <scope>NUCLEOTIDE SEQUENCE [LARGE SCALE GENOMIC DNA]</scope>
    <source>
        <tissue evidence="1">Whole gametophyte</tissue>
    </source>
</reference>
<evidence type="ECO:0000313" key="2">
    <source>
        <dbReference type="Proteomes" id="UP000077202"/>
    </source>
</evidence>
<protein>
    <submittedName>
        <fullName evidence="1">Uncharacterized protein</fullName>
    </submittedName>
</protein>
<comment type="caution">
    <text evidence="1">The sequence shown here is derived from an EMBL/GenBank/DDBJ whole genome shotgun (WGS) entry which is preliminary data.</text>
</comment>
<gene>
    <name evidence="1" type="ORF">AXG93_1543s1270</name>
</gene>
<sequence length="271" mass="31429">MSIHEVIGDTNRRNRKVEDLRCSAKIAAFEDEVDEANPQIEQDFDARTKHCQDFELKQEVVVIPSVNDEATQAAADVAARRKQLFQQFEKERQLLLERLQPEEMIKANNSDSFDEVRCADEMYCSKREEHIDIGTDTRTKEFALPVVKKVRALHHTTGVFDISFPPIREDFRYSSILPHCYYTGRGTDSELDPTMAYEEKSEKLQWEQEDHFSSSVLSRAKLPDFSEFSLLSHYLPSALDDRWVCFMQKTVSFGSSSKTFWQLTQDPAVER</sequence>
<evidence type="ECO:0000313" key="1">
    <source>
        <dbReference type="EMBL" id="OAE25510.1"/>
    </source>
</evidence>
<dbReference type="Proteomes" id="UP000077202">
    <property type="component" value="Unassembled WGS sequence"/>
</dbReference>
<keyword evidence="2" id="KW-1185">Reference proteome</keyword>
<dbReference type="AlphaFoldDB" id="A0A176VXH8"/>
<accession>A0A176VXH8</accession>
<proteinExistence type="predicted"/>
<organism evidence="1 2">
    <name type="scientific">Marchantia polymorpha subsp. ruderalis</name>
    <dbReference type="NCBI Taxonomy" id="1480154"/>
    <lineage>
        <taxon>Eukaryota</taxon>
        <taxon>Viridiplantae</taxon>
        <taxon>Streptophyta</taxon>
        <taxon>Embryophyta</taxon>
        <taxon>Marchantiophyta</taxon>
        <taxon>Marchantiopsida</taxon>
        <taxon>Marchantiidae</taxon>
        <taxon>Marchantiales</taxon>
        <taxon>Marchantiaceae</taxon>
        <taxon>Marchantia</taxon>
    </lineage>
</organism>
<name>A0A176VXH8_MARPO</name>